<evidence type="ECO:0000256" key="4">
    <source>
        <dbReference type="RuleBase" id="RU369009"/>
    </source>
</evidence>
<dbReference type="GO" id="GO:0043161">
    <property type="term" value="P:proteasome-mediated ubiquitin-dependent protein catabolic process"/>
    <property type="evidence" value="ECO:0007669"/>
    <property type="project" value="TreeGrafter"/>
</dbReference>
<comment type="similarity">
    <text evidence="4">Belongs to the UPL family. K-HECT subfamily.</text>
</comment>
<feature type="compositionally biased region" description="Basic residues" evidence="5">
    <location>
        <begin position="1007"/>
        <end position="1020"/>
    </location>
</feature>
<feature type="compositionally biased region" description="Low complexity" evidence="5">
    <location>
        <begin position="371"/>
        <end position="392"/>
    </location>
</feature>
<comment type="pathway">
    <text evidence="2 4">Protein modification; protein ubiquitination.</text>
</comment>
<keyword evidence="4" id="KW-0539">Nucleus</keyword>
<comment type="subcellular location">
    <subcellularLocation>
        <location evidence="4">Nucleus</location>
        <location evidence="4">Nucleoplasm</location>
    </subcellularLocation>
</comment>
<dbReference type="UniPathway" id="UPA00143"/>
<feature type="compositionally biased region" description="Polar residues" evidence="5">
    <location>
        <begin position="1060"/>
        <end position="1070"/>
    </location>
</feature>
<keyword evidence="8" id="KW-1185">Reference proteome</keyword>
<dbReference type="EMBL" id="CM014090">
    <property type="protein sequence ID" value="TKS81185.1"/>
    <property type="molecule type" value="Genomic_DNA"/>
</dbReference>
<feature type="compositionally biased region" description="Polar residues" evidence="5">
    <location>
        <begin position="1033"/>
        <end position="1044"/>
    </location>
</feature>
<accession>A0A4U5V4A5</accession>
<dbReference type="Gene3D" id="1.25.10.10">
    <property type="entry name" value="Leucine-rich Repeat Variant"/>
    <property type="match status" value="1"/>
</dbReference>
<feature type="compositionally biased region" description="Polar residues" evidence="5">
    <location>
        <begin position="1"/>
        <end position="10"/>
    </location>
</feature>
<name>A0A4U5V4A5_COLLU</name>
<reference evidence="7 8" key="1">
    <citation type="submission" date="2019-01" db="EMBL/GenBank/DDBJ databases">
        <title>Genome Assembly of Collichthys lucidus.</title>
        <authorList>
            <person name="Cai M."/>
            <person name="Xiao S."/>
        </authorList>
    </citation>
    <scope>NUCLEOTIDE SEQUENCE [LARGE SCALE GENOMIC DNA]</scope>
    <source>
        <strain evidence="7">JT15FE1705JMU</strain>
        <tissue evidence="7">Muscle</tissue>
    </source>
</reference>
<keyword evidence="4" id="KW-0833">Ubl conjugation pathway</keyword>
<comment type="catalytic activity">
    <reaction evidence="1 4">
        <text>S-ubiquitinyl-[E2 ubiquitin-conjugating enzyme]-L-cysteine + [acceptor protein]-L-lysine = [E2 ubiquitin-conjugating enzyme]-L-cysteine + N(6)-ubiquitinyl-[acceptor protein]-L-lysine.</text>
        <dbReference type="EC" id="2.3.2.26"/>
    </reaction>
</comment>
<feature type="compositionally biased region" description="Polar residues" evidence="5">
    <location>
        <begin position="321"/>
        <end position="333"/>
    </location>
</feature>
<dbReference type="GO" id="GO:0006974">
    <property type="term" value="P:DNA damage response"/>
    <property type="evidence" value="ECO:0007669"/>
    <property type="project" value="TreeGrafter"/>
</dbReference>
<dbReference type="SUPFAM" id="SSF48371">
    <property type="entry name" value="ARM repeat"/>
    <property type="match status" value="1"/>
</dbReference>
<dbReference type="InterPro" id="IPR011989">
    <property type="entry name" value="ARM-like"/>
</dbReference>
<feature type="compositionally biased region" description="Low complexity" evidence="5">
    <location>
        <begin position="169"/>
        <end position="212"/>
    </location>
</feature>
<dbReference type="PANTHER" id="PTHR45670">
    <property type="entry name" value="E3 UBIQUITIN-PROTEIN LIGASE TRIP12"/>
    <property type="match status" value="1"/>
</dbReference>
<dbReference type="GO" id="GO:0061630">
    <property type="term" value="F:ubiquitin protein ligase activity"/>
    <property type="evidence" value="ECO:0007669"/>
    <property type="project" value="UniProtKB-UniRule"/>
</dbReference>
<feature type="compositionally biased region" description="Polar residues" evidence="5">
    <location>
        <begin position="354"/>
        <end position="366"/>
    </location>
</feature>
<evidence type="ECO:0000256" key="1">
    <source>
        <dbReference type="ARBA" id="ARBA00000885"/>
    </source>
</evidence>
<dbReference type="InterPro" id="IPR037197">
    <property type="entry name" value="WWE_dom_sf"/>
</dbReference>
<dbReference type="InterPro" id="IPR057948">
    <property type="entry name" value="TPR_TRIP12_N"/>
</dbReference>
<protein>
    <recommendedName>
        <fullName evidence="4">E3 ubiquitin-protein ligase</fullName>
        <ecNumber evidence="4">2.3.2.26</ecNumber>
    </recommendedName>
</protein>
<dbReference type="EC" id="2.3.2.26" evidence="4"/>
<feature type="compositionally biased region" description="Polar residues" evidence="5">
    <location>
        <begin position="275"/>
        <end position="285"/>
    </location>
</feature>
<organism evidence="7 8">
    <name type="scientific">Collichthys lucidus</name>
    <name type="common">Big head croaker</name>
    <name type="synonym">Sciaena lucida</name>
    <dbReference type="NCBI Taxonomy" id="240159"/>
    <lineage>
        <taxon>Eukaryota</taxon>
        <taxon>Metazoa</taxon>
        <taxon>Chordata</taxon>
        <taxon>Craniata</taxon>
        <taxon>Vertebrata</taxon>
        <taxon>Euteleostomi</taxon>
        <taxon>Actinopterygii</taxon>
        <taxon>Neopterygii</taxon>
        <taxon>Teleostei</taxon>
        <taxon>Neoteleostei</taxon>
        <taxon>Acanthomorphata</taxon>
        <taxon>Eupercaria</taxon>
        <taxon>Sciaenidae</taxon>
        <taxon>Collichthys</taxon>
    </lineage>
</organism>
<dbReference type="PANTHER" id="PTHR45670:SF13">
    <property type="entry name" value="E3 UBIQUITIN-PROTEIN LIGASE TRIP12"/>
    <property type="match status" value="1"/>
</dbReference>
<feature type="region of interest" description="Disordered" evidence="5">
    <location>
        <begin position="971"/>
        <end position="1089"/>
    </location>
</feature>
<dbReference type="FunFam" id="3.30.720.50:FF:000001">
    <property type="entry name" value="E3 ubiquitin-protein ligase TRIP12 isoform X1"/>
    <property type="match status" value="1"/>
</dbReference>
<feature type="region of interest" description="Disordered" evidence="5">
    <location>
        <begin position="798"/>
        <end position="820"/>
    </location>
</feature>
<dbReference type="SUPFAM" id="SSF117839">
    <property type="entry name" value="WWE domain"/>
    <property type="match status" value="1"/>
</dbReference>
<dbReference type="STRING" id="240159.A0A4U5V4A5"/>
<feature type="compositionally biased region" description="Basic and acidic residues" evidence="5">
    <location>
        <begin position="341"/>
        <end position="353"/>
    </location>
</feature>
<evidence type="ECO:0000256" key="2">
    <source>
        <dbReference type="ARBA" id="ARBA00004906"/>
    </source>
</evidence>
<dbReference type="InterPro" id="IPR045322">
    <property type="entry name" value="HECTD1/TRIP12-like"/>
</dbReference>
<feature type="compositionally biased region" description="Basic and acidic residues" evidence="5">
    <location>
        <begin position="56"/>
        <end position="77"/>
    </location>
</feature>
<evidence type="ECO:0000256" key="5">
    <source>
        <dbReference type="SAM" id="MobiDB-lite"/>
    </source>
</evidence>
<dbReference type="InterPro" id="IPR016024">
    <property type="entry name" value="ARM-type_fold"/>
</dbReference>
<feature type="region of interest" description="Disordered" evidence="5">
    <location>
        <begin position="1"/>
        <end position="399"/>
    </location>
</feature>
<evidence type="ECO:0000256" key="3">
    <source>
        <dbReference type="ARBA" id="ARBA00022679"/>
    </source>
</evidence>
<dbReference type="Gene3D" id="3.30.720.50">
    <property type="match status" value="1"/>
</dbReference>
<dbReference type="SMART" id="SM00678">
    <property type="entry name" value="WWE"/>
    <property type="match status" value="1"/>
</dbReference>
<evidence type="ECO:0000313" key="7">
    <source>
        <dbReference type="EMBL" id="TKS81185.1"/>
    </source>
</evidence>
<feature type="domain" description="WWE" evidence="6">
    <location>
        <begin position="728"/>
        <end position="804"/>
    </location>
</feature>
<dbReference type="PROSITE" id="PS50918">
    <property type="entry name" value="WWE"/>
    <property type="match status" value="1"/>
</dbReference>
<proteinExistence type="inferred from homology"/>
<feature type="compositionally biased region" description="Polar residues" evidence="5">
    <location>
        <begin position="18"/>
        <end position="27"/>
    </location>
</feature>
<dbReference type="Pfam" id="PF25579">
    <property type="entry name" value="TPR_TRIP12_N"/>
    <property type="match status" value="1"/>
</dbReference>
<sequence>MSNRPNSNPGGSLRRSQRNTAAAQPQDHTVAGRSGLTLSVASFVLQDEPEAAGTSEQERPGHQSKSEGTRGLKRSEAPDQISTFGPTPAKKPKSLPPPRDNTSETKKGSAKSKKRPVASEPPASSGRGQSKKSGAAGASPIQKRKKADSLPGLSSTAGSLPNRTEGRTAKPTKLASKSAASAKAGCSNVTDSSSSASTSSSSSTTGTNSNTTQGARVKQGKDQTKARRSRSASSPSPRRSTRDKEQAKSASSSKFEWAARFNPKVNLPKPKLSLPGSSKTETSKPGPSGLQAKLASLRKSTKKRSESPPAELPSFRRSTRQKTTGSCASTSRRGSGLGKRGAADARRQEKMADSDSNQDGANSSAARTDEASQGASASSSVAGAVGMTTSGESESDDSEMGRLQALLEARGLPPHLFGPLGPRMSQLFHRTIGSGASSKAQQLLQGLQATGDESQQLQAAIEMCQLLVMGNEETLGGFPVKSVVPALITLLQMEHNFDIMNHASRALTYMMEALPRSSAVVVDAIPVFLEKLKVIQFIDVAEQALTALEMLSRRHSKAILQANGLADCLVYLEFFSINAQRNALAIAANCCQSITPDEFHFVADSLPLLTQRLTHQNLLQEVASRDLLTNIQQLLVVTPPVLSSGMFIMVVRMFSLMCSNCPCLAVQLMKQNIAETLRFLLCGASNGSCQEQIELVPRSPQELYELTSLICELMPCLPREGIFAVDVMLKKGSAQTTEGAIWQWRDDRGLWHPYNRIDSRIIETAHQNGEDEISLSTLGRVYTIDFNSMQQINEDTGTARGIQRKPNPLANPNTGSHQEVRREDARAQLMKEDPELAKCFIKTLFGVLYEVYSSSAGPAVRHKCLRAILRIIYFADAELLKDVLRNHAVSSHIASMLSSQDLKIVVGSLQMAEILMQKLPDVFSVYFRREGVMHQVKNLSESESFLVTSPPKACPSGTASLCTTTISTASTTSANNATPDLGSPSFQHSMDDSLDLSPQGRLSDVLKRKRLPKRGPRRPKYSPPRDDDKVDNQAKSPTSTQSPKSFLASLNPKTWGKLGAQTNNANSEPSRTAGVSGLARAPPKDSISNNRDKIKAWIKEQASKFVERYFNSENVDGSNPALNVLQRLCTATEQLNLQVDGGMECLVEISSIVSESDVSSFEIQHSGLVKQLLVYLTSNSDRDLLSRDVRLKRFLHVFAGCPVPGMEPVGRLDPSGNGPYLALVHKMNSCLSQMEQFPVKVHDFPSGNWQWQQALKFFNTHQLKCQLQRHPDCTNVKQWKGGPVKIDPLALVQAIERYLVVRGYGRIREEDEDSDDDGSDDEIDESLAAQFLNSGSVRHRLQFYIGDHLLPYNMTVYQAVRQYSLQAEEERESTDDEANPLGRAGIWTKTHTIWYKPVREDEDGSKDAVGGKRGRAQTAPTKTSPRNAKKQDELWHDGVCPSVINPLETYLTSEPPETITFDDPSLEVNLLLRVLHSISRYWFYLYDNAVCKEIIPTSEFINSKLTAKANRQLQDPLVIMTGNIPTWLIELGKTCPFFFPFDTRQMLFYVTAV</sequence>
<comment type="function">
    <text evidence="4">E3 ubiquitin-protein ligase involved in ubiquitin fusion degradation (UFD) pathway and regulation of DNA repair. Part of the ubiquitin fusion degradation (UFD) pathway, a process that mediates ubiquitination of protein at their N-terminus, regardless of the presence of lysine residues in target proteins.</text>
</comment>
<dbReference type="InterPro" id="IPR004170">
    <property type="entry name" value="WWE_dom"/>
</dbReference>
<evidence type="ECO:0000313" key="8">
    <source>
        <dbReference type="Proteomes" id="UP000298787"/>
    </source>
</evidence>
<dbReference type="GO" id="GO:0016607">
    <property type="term" value="C:nuclear speck"/>
    <property type="evidence" value="ECO:0007669"/>
    <property type="project" value="TreeGrafter"/>
</dbReference>
<evidence type="ECO:0000259" key="6">
    <source>
        <dbReference type="PROSITE" id="PS50918"/>
    </source>
</evidence>
<feature type="compositionally biased region" description="Polar residues" evidence="5">
    <location>
        <begin position="152"/>
        <end position="162"/>
    </location>
</feature>
<dbReference type="GO" id="GO:0008270">
    <property type="term" value="F:zinc ion binding"/>
    <property type="evidence" value="ECO:0007669"/>
    <property type="project" value="InterPro"/>
</dbReference>
<keyword evidence="3 4" id="KW-0808">Transferase</keyword>
<feature type="region of interest" description="Disordered" evidence="5">
    <location>
        <begin position="1400"/>
        <end position="1431"/>
    </location>
</feature>
<dbReference type="Proteomes" id="UP000298787">
    <property type="component" value="Chromosome 13"/>
</dbReference>
<feature type="compositionally biased region" description="Basic and acidic residues" evidence="5">
    <location>
        <begin position="1023"/>
        <end position="1032"/>
    </location>
</feature>
<gene>
    <name evidence="7" type="ORF">D9C73_015289</name>
</gene>
<dbReference type="GO" id="GO:0000209">
    <property type="term" value="P:protein polyubiquitination"/>
    <property type="evidence" value="ECO:0007669"/>
    <property type="project" value="TreeGrafter"/>
</dbReference>
<dbReference type="Pfam" id="PF02825">
    <property type="entry name" value="WWE"/>
    <property type="match status" value="1"/>
</dbReference>
<dbReference type="InterPro" id="IPR018123">
    <property type="entry name" value="WWE-dom_subgr"/>
</dbReference>